<keyword evidence="3" id="KW-1185">Reference proteome</keyword>
<feature type="region of interest" description="Disordered" evidence="1">
    <location>
        <begin position="1"/>
        <end position="25"/>
    </location>
</feature>
<dbReference type="AlphaFoldDB" id="A0A8J9VN75"/>
<protein>
    <submittedName>
        <fullName evidence="2">Uncharacterized protein</fullName>
    </submittedName>
</protein>
<gene>
    <name evidence="2" type="ORF">BINO364_LOCUS11116</name>
</gene>
<evidence type="ECO:0000313" key="2">
    <source>
        <dbReference type="EMBL" id="CAH0725543.1"/>
    </source>
</evidence>
<dbReference type="EMBL" id="OV170225">
    <property type="protein sequence ID" value="CAH0725543.1"/>
    <property type="molecule type" value="Genomic_DNA"/>
</dbReference>
<dbReference type="Proteomes" id="UP000838878">
    <property type="component" value="Chromosome 5"/>
</dbReference>
<name>A0A8J9VN75_9NEOP</name>
<sequence>MMREQTDMTDGFMCSSRHGGESHPTSQLWAVTETFLTERSITKLGTTRDSNLAQPDVVHASHYTTEAMSKYLKKEIQHQSKLEIDLKDKDQSVFVNI</sequence>
<feature type="non-terminal residue" evidence="2">
    <location>
        <position position="97"/>
    </location>
</feature>
<accession>A0A8J9VN75</accession>
<proteinExistence type="predicted"/>
<organism evidence="2 3">
    <name type="scientific">Brenthis ino</name>
    <name type="common">lesser marbled fritillary</name>
    <dbReference type="NCBI Taxonomy" id="405034"/>
    <lineage>
        <taxon>Eukaryota</taxon>
        <taxon>Metazoa</taxon>
        <taxon>Ecdysozoa</taxon>
        <taxon>Arthropoda</taxon>
        <taxon>Hexapoda</taxon>
        <taxon>Insecta</taxon>
        <taxon>Pterygota</taxon>
        <taxon>Neoptera</taxon>
        <taxon>Endopterygota</taxon>
        <taxon>Lepidoptera</taxon>
        <taxon>Glossata</taxon>
        <taxon>Ditrysia</taxon>
        <taxon>Papilionoidea</taxon>
        <taxon>Nymphalidae</taxon>
        <taxon>Heliconiinae</taxon>
        <taxon>Argynnini</taxon>
        <taxon>Brenthis</taxon>
    </lineage>
</organism>
<evidence type="ECO:0000313" key="3">
    <source>
        <dbReference type="Proteomes" id="UP000838878"/>
    </source>
</evidence>
<evidence type="ECO:0000256" key="1">
    <source>
        <dbReference type="SAM" id="MobiDB-lite"/>
    </source>
</evidence>
<reference evidence="2" key="1">
    <citation type="submission" date="2021-12" db="EMBL/GenBank/DDBJ databases">
        <authorList>
            <person name="Martin H S."/>
        </authorList>
    </citation>
    <scope>NUCLEOTIDE SEQUENCE</scope>
</reference>